<name>A0A7N0U2E8_KALFE</name>
<evidence type="ECO:0000313" key="2">
    <source>
        <dbReference type="EnsemblPlants" id="Kaladp0052s0030.1.v1.1.CDS.1"/>
    </source>
</evidence>
<reference evidence="2" key="1">
    <citation type="submission" date="2021-01" db="UniProtKB">
        <authorList>
            <consortium name="EnsemblPlants"/>
        </authorList>
    </citation>
    <scope>IDENTIFICATION</scope>
</reference>
<accession>A0A7N0U2E8</accession>
<keyword evidence="3" id="KW-1185">Reference proteome</keyword>
<protein>
    <submittedName>
        <fullName evidence="2">Uncharacterized protein</fullName>
    </submittedName>
</protein>
<dbReference type="Proteomes" id="UP000594263">
    <property type="component" value="Unplaced"/>
</dbReference>
<evidence type="ECO:0000313" key="3">
    <source>
        <dbReference type="Proteomes" id="UP000594263"/>
    </source>
</evidence>
<dbReference type="EnsemblPlants" id="Kaladp0052s0030.1.v1.1">
    <property type="protein sequence ID" value="Kaladp0052s0030.1.v1.1.CDS.1"/>
    <property type="gene ID" value="Kaladp0052s0030.v1.1"/>
</dbReference>
<feature type="region of interest" description="Disordered" evidence="1">
    <location>
        <begin position="1"/>
        <end position="21"/>
    </location>
</feature>
<proteinExistence type="predicted"/>
<organism evidence="2 3">
    <name type="scientific">Kalanchoe fedtschenkoi</name>
    <name type="common">Lavender scallops</name>
    <name type="synonym">South American air plant</name>
    <dbReference type="NCBI Taxonomy" id="63787"/>
    <lineage>
        <taxon>Eukaryota</taxon>
        <taxon>Viridiplantae</taxon>
        <taxon>Streptophyta</taxon>
        <taxon>Embryophyta</taxon>
        <taxon>Tracheophyta</taxon>
        <taxon>Spermatophyta</taxon>
        <taxon>Magnoliopsida</taxon>
        <taxon>eudicotyledons</taxon>
        <taxon>Gunneridae</taxon>
        <taxon>Pentapetalae</taxon>
        <taxon>Saxifragales</taxon>
        <taxon>Crassulaceae</taxon>
        <taxon>Kalanchoe</taxon>
    </lineage>
</organism>
<sequence length="79" mass="9229">MKYQQTEKETDSTGQYVAKDENEQSLYQPNLRTIKSIYMTGDLVVFVGYLFDYSFKLEGEPICLSPPEASRQIEIYIYN</sequence>
<dbReference type="AlphaFoldDB" id="A0A7N0U2E8"/>
<feature type="compositionally biased region" description="Basic and acidic residues" evidence="1">
    <location>
        <begin position="1"/>
        <end position="11"/>
    </location>
</feature>
<evidence type="ECO:0000256" key="1">
    <source>
        <dbReference type="SAM" id="MobiDB-lite"/>
    </source>
</evidence>
<dbReference type="Gramene" id="Kaladp0052s0030.1.v1.1">
    <property type="protein sequence ID" value="Kaladp0052s0030.1.v1.1.CDS.1"/>
    <property type="gene ID" value="Kaladp0052s0030.v1.1"/>
</dbReference>